<dbReference type="OrthoDB" id="1431247at2759"/>
<dbReference type="EMBL" id="JADCNL010000009">
    <property type="protein sequence ID" value="KAG0467395.1"/>
    <property type="molecule type" value="Genomic_DNA"/>
</dbReference>
<accession>A0A835UNW1</accession>
<protein>
    <submittedName>
        <fullName evidence="1">Uncharacterized protein</fullName>
    </submittedName>
</protein>
<name>A0A835UNW1_VANPL</name>
<dbReference type="PANTHER" id="PTHR46775:SF1">
    <property type="entry name" value="FLOCCULATION PROTEIN (DUF1296)"/>
    <property type="match status" value="1"/>
</dbReference>
<keyword evidence="2" id="KW-1185">Reference proteome</keyword>
<gene>
    <name evidence="1" type="ORF">HPP92_018975</name>
</gene>
<reference evidence="1 2" key="1">
    <citation type="journal article" date="2020" name="Nat. Food">
        <title>A phased Vanilla planifolia genome enables genetic improvement of flavour and production.</title>
        <authorList>
            <person name="Hasing T."/>
            <person name="Tang H."/>
            <person name="Brym M."/>
            <person name="Khazi F."/>
            <person name="Huang T."/>
            <person name="Chambers A.H."/>
        </authorList>
    </citation>
    <scope>NUCLEOTIDE SEQUENCE [LARGE SCALE GENOMIC DNA]</scope>
    <source>
        <tissue evidence="1">Leaf</tissue>
    </source>
</reference>
<dbReference type="AlphaFoldDB" id="A0A835UNW1"/>
<organism evidence="1 2">
    <name type="scientific">Vanilla planifolia</name>
    <name type="common">Vanilla</name>
    <dbReference type="NCBI Taxonomy" id="51239"/>
    <lineage>
        <taxon>Eukaryota</taxon>
        <taxon>Viridiplantae</taxon>
        <taxon>Streptophyta</taxon>
        <taxon>Embryophyta</taxon>
        <taxon>Tracheophyta</taxon>
        <taxon>Spermatophyta</taxon>
        <taxon>Magnoliopsida</taxon>
        <taxon>Liliopsida</taxon>
        <taxon>Asparagales</taxon>
        <taxon>Orchidaceae</taxon>
        <taxon>Vanilloideae</taxon>
        <taxon>Vanilleae</taxon>
        <taxon>Vanilla</taxon>
    </lineage>
</organism>
<evidence type="ECO:0000313" key="2">
    <source>
        <dbReference type="Proteomes" id="UP000636800"/>
    </source>
</evidence>
<dbReference type="Proteomes" id="UP000636800">
    <property type="component" value="Unassembled WGS sequence"/>
</dbReference>
<evidence type="ECO:0000313" key="1">
    <source>
        <dbReference type="EMBL" id="KAG0467395.1"/>
    </source>
</evidence>
<sequence length="178" mass="19439">MQVPQPFDLSSNYYASIYRPNADGGRFSPFLAPGSAPKYNGNITILPSQTGQSPQEESNVCLSLGSRVKVHPSGSRHKGRNIPARASSSFYNLRMPPLPLLPSRGPGHPLLQQSQAMGVVWNHWSLGRSVAKAYNAPHKVNWVNNFFETTKLSQKASSFETTNLLVLNVGISAVKSHP</sequence>
<dbReference type="GO" id="GO:0051082">
    <property type="term" value="F:unfolded protein binding"/>
    <property type="evidence" value="ECO:0007669"/>
    <property type="project" value="TreeGrafter"/>
</dbReference>
<comment type="caution">
    <text evidence="1">The sequence shown here is derived from an EMBL/GenBank/DDBJ whole genome shotgun (WGS) entry which is preliminary data.</text>
</comment>
<dbReference type="InterPro" id="IPR044277">
    <property type="entry name" value="GIP1"/>
</dbReference>
<dbReference type="PANTHER" id="PTHR46775">
    <property type="entry name" value="FLOCCULATION PROTEIN (DUF1296)"/>
    <property type="match status" value="1"/>
</dbReference>
<proteinExistence type="predicted"/>